<accession>L0DL85</accession>
<evidence type="ECO:0000313" key="5">
    <source>
        <dbReference type="Proteomes" id="UP000010798"/>
    </source>
</evidence>
<dbReference type="InterPro" id="IPR035979">
    <property type="entry name" value="RBD_domain_sf"/>
</dbReference>
<dbReference type="GO" id="GO:0003723">
    <property type="term" value="F:RNA binding"/>
    <property type="evidence" value="ECO:0007669"/>
    <property type="project" value="UniProtKB-KW"/>
</dbReference>
<dbReference type="InterPro" id="IPR052462">
    <property type="entry name" value="SLIRP/GR-RBP-like"/>
</dbReference>
<gene>
    <name evidence="4" type="ordered locus">Sinac_5259</name>
</gene>
<dbReference type="Pfam" id="PF00076">
    <property type="entry name" value="RRM_1"/>
    <property type="match status" value="1"/>
</dbReference>
<organism evidence="4 5">
    <name type="scientific">Singulisphaera acidiphila (strain ATCC BAA-1392 / DSM 18658 / VKM B-2454 / MOB10)</name>
    <dbReference type="NCBI Taxonomy" id="886293"/>
    <lineage>
        <taxon>Bacteria</taxon>
        <taxon>Pseudomonadati</taxon>
        <taxon>Planctomycetota</taxon>
        <taxon>Planctomycetia</taxon>
        <taxon>Isosphaerales</taxon>
        <taxon>Isosphaeraceae</taxon>
        <taxon>Singulisphaera</taxon>
    </lineage>
</organism>
<dbReference type="InterPro" id="IPR048289">
    <property type="entry name" value="RRM2_NsCP33-like"/>
</dbReference>
<dbReference type="PROSITE" id="PS50102">
    <property type="entry name" value="RRM"/>
    <property type="match status" value="1"/>
</dbReference>
<dbReference type="Gene3D" id="3.30.70.330">
    <property type="match status" value="1"/>
</dbReference>
<dbReference type="KEGG" id="saci:Sinac_5259"/>
<keyword evidence="1" id="KW-0694">RNA-binding</keyword>
<dbReference type="InterPro" id="IPR012677">
    <property type="entry name" value="Nucleotide-bd_a/b_plait_sf"/>
</dbReference>
<dbReference type="PANTHER" id="PTHR48027">
    <property type="entry name" value="HETEROGENEOUS NUCLEAR RIBONUCLEOPROTEIN 87F-RELATED"/>
    <property type="match status" value="1"/>
</dbReference>
<evidence type="ECO:0000256" key="2">
    <source>
        <dbReference type="SAM" id="MobiDB-lite"/>
    </source>
</evidence>
<reference evidence="4 5" key="1">
    <citation type="submission" date="2012-02" db="EMBL/GenBank/DDBJ databases">
        <title>Complete sequence of chromosome of Singulisphaera acidiphila DSM 18658.</title>
        <authorList>
            <consortium name="US DOE Joint Genome Institute (JGI-PGF)"/>
            <person name="Lucas S."/>
            <person name="Copeland A."/>
            <person name="Lapidus A."/>
            <person name="Glavina del Rio T."/>
            <person name="Dalin E."/>
            <person name="Tice H."/>
            <person name="Bruce D."/>
            <person name="Goodwin L."/>
            <person name="Pitluck S."/>
            <person name="Peters L."/>
            <person name="Ovchinnikova G."/>
            <person name="Chertkov O."/>
            <person name="Kyrpides N."/>
            <person name="Mavromatis K."/>
            <person name="Ivanova N."/>
            <person name="Brettin T."/>
            <person name="Detter J.C."/>
            <person name="Han C."/>
            <person name="Larimer F."/>
            <person name="Land M."/>
            <person name="Hauser L."/>
            <person name="Markowitz V."/>
            <person name="Cheng J.-F."/>
            <person name="Hugenholtz P."/>
            <person name="Woyke T."/>
            <person name="Wu D."/>
            <person name="Tindall B."/>
            <person name="Pomrenke H."/>
            <person name="Brambilla E."/>
            <person name="Klenk H.-P."/>
            <person name="Eisen J.A."/>
        </authorList>
    </citation>
    <scope>NUCLEOTIDE SEQUENCE [LARGE SCALE GENOMIC DNA]</scope>
    <source>
        <strain evidence="5">ATCC BAA-1392 / DSM 18658 / VKM B-2454 / MOB10</strain>
    </source>
</reference>
<dbReference type="OrthoDB" id="9798855at2"/>
<evidence type="ECO:0000256" key="1">
    <source>
        <dbReference type="ARBA" id="ARBA00022884"/>
    </source>
</evidence>
<protein>
    <submittedName>
        <fullName evidence="4">RRM domain-containing RNA-binding protein</fullName>
    </submittedName>
</protein>
<evidence type="ECO:0000259" key="3">
    <source>
        <dbReference type="PROSITE" id="PS50102"/>
    </source>
</evidence>
<dbReference type="InterPro" id="IPR000504">
    <property type="entry name" value="RRM_dom"/>
</dbReference>
<dbReference type="STRING" id="886293.Sinac_5259"/>
<keyword evidence="5" id="KW-1185">Reference proteome</keyword>
<dbReference type="EMBL" id="CP003364">
    <property type="protein sequence ID" value="AGA29411.1"/>
    <property type="molecule type" value="Genomic_DNA"/>
</dbReference>
<dbReference type="eggNOG" id="COG0724">
    <property type="taxonomic scope" value="Bacteria"/>
</dbReference>
<dbReference type="SMART" id="SM00360">
    <property type="entry name" value="RRM"/>
    <property type="match status" value="1"/>
</dbReference>
<feature type="region of interest" description="Disordered" evidence="2">
    <location>
        <begin position="70"/>
        <end position="130"/>
    </location>
</feature>
<dbReference type="SUPFAM" id="SSF54928">
    <property type="entry name" value="RNA-binding domain, RBD"/>
    <property type="match status" value="1"/>
</dbReference>
<dbReference type="RefSeq" id="WP_015248514.1">
    <property type="nucleotide sequence ID" value="NC_019892.1"/>
</dbReference>
<dbReference type="Proteomes" id="UP000010798">
    <property type="component" value="Chromosome"/>
</dbReference>
<proteinExistence type="predicted"/>
<feature type="domain" description="RRM" evidence="3">
    <location>
        <begin position="3"/>
        <end position="81"/>
    </location>
</feature>
<evidence type="ECO:0000313" key="4">
    <source>
        <dbReference type="EMBL" id="AGA29411.1"/>
    </source>
</evidence>
<dbReference type="CDD" id="cd21608">
    <property type="entry name" value="RRM2_NsCP33_like"/>
    <property type="match status" value="1"/>
</dbReference>
<sequence length="130" mass="12966">MGKNIYVGNLPYDTTGDDLKQLFETYGAVSNGQVIIDKFSGRSRGFGFVEMDHDDEAQAAIDALNGTAYGGRPLTVNEARPRDERAGSSRGGGFGGGGRGGYGGNAGGGGGGGGGGYGGSYGSHEGAGGY</sequence>
<feature type="compositionally biased region" description="Gly residues" evidence="2">
    <location>
        <begin position="89"/>
        <end position="130"/>
    </location>
</feature>
<dbReference type="HOGENOM" id="CLU_012062_28_1_0"/>
<name>L0DL85_SINAD</name>
<dbReference type="AlphaFoldDB" id="L0DL85"/>